<name>A0A523UUW7_UNCT6</name>
<evidence type="ECO:0000313" key="3">
    <source>
        <dbReference type="EMBL" id="TET46324.1"/>
    </source>
</evidence>
<feature type="domain" description="DUF4412" evidence="2">
    <location>
        <begin position="98"/>
        <end position="247"/>
    </location>
</feature>
<evidence type="ECO:0000256" key="1">
    <source>
        <dbReference type="SAM" id="SignalP"/>
    </source>
</evidence>
<dbReference type="AlphaFoldDB" id="A0A523UUW7"/>
<evidence type="ECO:0000313" key="4">
    <source>
        <dbReference type="Proteomes" id="UP000315525"/>
    </source>
</evidence>
<keyword evidence="1" id="KW-0732">Signal</keyword>
<comment type="caution">
    <text evidence="3">The sequence shown here is derived from an EMBL/GenBank/DDBJ whole genome shotgun (WGS) entry which is preliminary data.</text>
</comment>
<dbReference type="InterPro" id="IPR025524">
    <property type="entry name" value="DUF4412"/>
</dbReference>
<dbReference type="EMBL" id="SOJN01000057">
    <property type="protein sequence ID" value="TET46324.1"/>
    <property type="molecule type" value="Genomic_DNA"/>
</dbReference>
<protein>
    <submittedName>
        <fullName evidence="3">DUF4412 domain-containing protein</fullName>
    </submittedName>
</protein>
<proteinExistence type="predicted"/>
<sequence>MKAKALFLVFVAVLLASNAFAGWVLTQTTQYGEKEKEEQTLYFQQNKVKIVMSEGTMMFDLDKGLLYFVNHDKKLYWAGKPEDMKKGTEEAQKMVMEEQMKNMPPEQREAMKKYMEQMQPQKTAPKKEVKVTVKKTSEKVTIAGYSGQKYQVLANGKLRKEVWIATKINVADEINRAKWEKFQKALVGMGGEKESYSVSKEYLDLVMKGFSVKSISYYEEDEKSVDQVTKAEKKKIPASEFQIPKEYKKVSLAEVHGR</sequence>
<gene>
    <name evidence="3" type="ORF">E3J62_04545</name>
</gene>
<evidence type="ECO:0000259" key="2">
    <source>
        <dbReference type="Pfam" id="PF14371"/>
    </source>
</evidence>
<feature type="signal peptide" evidence="1">
    <location>
        <begin position="1"/>
        <end position="21"/>
    </location>
</feature>
<accession>A0A523UUW7</accession>
<organism evidence="3 4">
    <name type="scientific">candidate division TA06 bacterium</name>
    <dbReference type="NCBI Taxonomy" id="2250710"/>
    <lineage>
        <taxon>Bacteria</taxon>
        <taxon>Bacteria division TA06</taxon>
    </lineage>
</organism>
<dbReference type="Proteomes" id="UP000315525">
    <property type="component" value="Unassembled WGS sequence"/>
</dbReference>
<feature type="chain" id="PRO_5021975465" evidence="1">
    <location>
        <begin position="22"/>
        <end position="258"/>
    </location>
</feature>
<reference evidence="3 4" key="1">
    <citation type="submission" date="2019-03" db="EMBL/GenBank/DDBJ databases">
        <title>Metabolic potential of uncultured bacteria and archaea associated with petroleum seepage in deep-sea sediments.</title>
        <authorList>
            <person name="Dong X."/>
            <person name="Hubert C."/>
        </authorList>
    </citation>
    <scope>NUCLEOTIDE SEQUENCE [LARGE SCALE GENOMIC DNA]</scope>
    <source>
        <strain evidence="3">E44_bin18</strain>
    </source>
</reference>
<dbReference type="Pfam" id="PF14371">
    <property type="entry name" value="DUF4412"/>
    <property type="match status" value="1"/>
</dbReference>